<gene>
    <name evidence="2" type="ORF">F2Q69_00008371</name>
</gene>
<reference evidence="2" key="1">
    <citation type="submission" date="2019-12" db="EMBL/GenBank/DDBJ databases">
        <title>Genome sequencing and annotation of Brassica cretica.</title>
        <authorList>
            <person name="Studholme D.J."/>
            <person name="Sarris P."/>
        </authorList>
    </citation>
    <scope>NUCLEOTIDE SEQUENCE</scope>
    <source>
        <strain evidence="2">PFS-109/04</strain>
        <tissue evidence="2">Leaf</tissue>
    </source>
</reference>
<organism evidence="2 3">
    <name type="scientific">Brassica cretica</name>
    <name type="common">Mustard</name>
    <dbReference type="NCBI Taxonomy" id="69181"/>
    <lineage>
        <taxon>Eukaryota</taxon>
        <taxon>Viridiplantae</taxon>
        <taxon>Streptophyta</taxon>
        <taxon>Embryophyta</taxon>
        <taxon>Tracheophyta</taxon>
        <taxon>Spermatophyta</taxon>
        <taxon>Magnoliopsida</taxon>
        <taxon>eudicotyledons</taxon>
        <taxon>Gunneridae</taxon>
        <taxon>Pentapetalae</taxon>
        <taxon>rosids</taxon>
        <taxon>malvids</taxon>
        <taxon>Brassicales</taxon>
        <taxon>Brassicaceae</taxon>
        <taxon>Brassiceae</taxon>
        <taxon>Brassica</taxon>
    </lineage>
</organism>
<dbReference type="Proteomes" id="UP000712600">
    <property type="component" value="Unassembled WGS sequence"/>
</dbReference>
<feature type="compositionally biased region" description="Basic and acidic residues" evidence="1">
    <location>
        <begin position="46"/>
        <end position="75"/>
    </location>
</feature>
<evidence type="ECO:0000313" key="2">
    <source>
        <dbReference type="EMBL" id="KAF3506503.1"/>
    </source>
</evidence>
<evidence type="ECO:0000313" key="3">
    <source>
        <dbReference type="Proteomes" id="UP000712600"/>
    </source>
</evidence>
<sequence length="111" mass="12498">MMMSVEIKGVKIDLEKFGQDKWTRWSETGETRVCIADKGGPQIPVREGHLARTNRGHAERPDGVRGMSHAEERGHTTRARPVRGKRPETRCSQSTNRGHATRLGAVRGDRR</sequence>
<evidence type="ECO:0000256" key="1">
    <source>
        <dbReference type="SAM" id="MobiDB-lite"/>
    </source>
</evidence>
<dbReference type="EMBL" id="QGKX02001521">
    <property type="protein sequence ID" value="KAF3506503.1"/>
    <property type="molecule type" value="Genomic_DNA"/>
</dbReference>
<proteinExistence type="predicted"/>
<protein>
    <submittedName>
        <fullName evidence="2">Uncharacterized protein</fullName>
    </submittedName>
</protein>
<dbReference type="AlphaFoldDB" id="A0A8S9P0A6"/>
<comment type="caution">
    <text evidence="2">The sequence shown here is derived from an EMBL/GenBank/DDBJ whole genome shotgun (WGS) entry which is preliminary data.</text>
</comment>
<accession>A0A8S9P0A6</accession>
<name>A0A8S9P0A6_BRACR</name>
<feature type="region of interest" description="Disordered" evidence="1">
    <location>
        <begin position="38"/>
        <end position="111"/>
    </location>
</feature>